<comment type="caution">
    <text evidence="4">The sequence shown here is derived from an EMBL/GenBank/DDBJ whole genome shotgun (WGS) entry which is preliminary data.</text>
</comment>
<organism evidence="4 5">
    <name type="scientific">Pholiota conissans</name>
    <dbReference type="NCBI Taxonomy" id="109636"/>
    <lineage>
        <taxon>Eukaryota</taxon>
        <taxon>Fungi</taxon>
        <taxon>Dikarya</taxon>
        <taxon>Basidiomycota</taxon>
        <taxon>Agaricomycotina</taxon>
        <taxon>Agaricomycetes</taxon>
        <taxon>Agaricomycetidae</taxon>
        <taxon>Agaricales</taxon>
        <taxon>Agaricineae</taxon>
        <taxon>Strophariaceae</taxon>
        <taxon>Pholiota</taxon>
    </lineage>
</organism>
<dbReference type="InterPro" id="IPR020904">
    <property type="entry name" value="Sc_DH/Rdtase_CS"/>
</dbReference>
<accession>A0A9P6CM51</accession>
<evidence type="ECO:0000313" key="5">
    <source>
        <dbReference type="Proteomes" id="UP000807469"/>
    </source>
</evidence>
<dbReference type="PRINTS" id="PR00081">
    <property type="entry name" value="GDHRDH"/>
</dbReference>
<dbReference type="Pfam" id="PF00106">
    <property type="entry name" value="adh_short"/>
    <property type="match status" value="1"/>
</dbReference>
<sequence>MSDSKIYFVAGATRGIGLALVAAIASKEPTAFIYAGGRNPSGSPQLVELAAKYPGRVELLKYVAGDKVGNEALAKEIEHKHGHIDTLIANAAIMKGMSEIHETSVQNYEEHFSVNVIGPIVLFQAFRDLLKASSLPRFVAITSGAGSIKMIEDAPMHTSSYGMSKAALNWIVRKIHYENDWLVAYPQCPGPVDTDMAHESATADKTGMMQEVFKKFTLRKPDVVANLLVDIIMASTREADGGQFHNIDGGRYPW</sequence>
<protein>
    <submittedName>
        <fullName evidence="4">NAD(P)-binding protein</fullName>
    </submittedName>
</protein>
<reference evidence="4" key="1">
    <citation type="submission" date="2020-11" db="EMBL/GenBank/DDBJ databases">
        <authorList>
            <consortium name="DOE Joint Genome Institute"/>
            <person name="Ahrendt S."/>
            <person name="Riley R."/>
            <person name="Andreopoulos W."/>
            <person name="Labutti K."/>
            <person name="Pangilinan J."/>
            <person name="Ruiz-Duenas F.J."/>
            <person name="Barrasa J.M."/>
            <person name="Sanchez-Garcia M."/>
            <person name="Camarero S."/>
            <person name="Miyauchi S."/>
            <person name="Serrano A."/>
            <person name="Linde D."/>
            <person name="Babiker R."/>
            <person name="Drula E."/>
            <person name="Ayuso-Fernandez I."/>
            <person name="Pacheco R."/>
            <person name="Padilla G."/>
            <person name="Ferreira P."/>
            <person name="Barriuso J."/>
            <person name="Kellner H."/>
            <person name="Castanera R."/>
            <person name="Alfaro M."/>
            <person name="Ramirez L."/>
            <person name="Pisabarro A.G."/>
            <person name="Kuo A."/>
            <person name="Tritt A."/>
            <person name="Lipzen A."/>
            <person name="He G."/>
            <person name="Yan M."/>
            <person name="Ng V."/>
            <person name="Cullen D."/>
            <person name="Martin F."/>
            <person name="Rosso M.-N."/>
            <person name="Henrissat B."/>
            <person name="Hibbett D."/>
            <person name="Martinez A.T."/>
            <person name="Grigoriev I.V."/>
        </authorList>
    </citation>
    <scope>NUCLEOTIDE SEQUENCE</scope>
    <source>
        <strain evidence="4">CIRM-BRFM 674</strain>
    </source>
</reference>
<dbReference type="PANTHER" id="PTHR43544:SF7">
    <property type="entry name" value="NADB-LER2"/>
    <property type="match status" value="1"/>
</dbReference>
<dbReference type="InterPro" id="IPR002347">
    <property type="entry name" value="SDR_fam"/>
</dbReference>
<keyword evidence="2" id="KW-0521">NADP</keyword>
<evidence type="ECO:0000256" key="2">
    <source>
        <dbReference type="ARBA" id="ARBA00022857"/>
    </source>
</evidence>
<dbReference type="PANTHER" id="PTHR43544">
    <property type="entry name" value="SHORT-CHAIN DEHYDROGENASE/REDUCTASE"/>
    <property type="match status" value="1"/>
</dbReference>
<dbReference type="Proteomes" id="UP000807469">
    <property type="component" value="Unassembled WGS sequence"/>
</dbReference>
<dbReference type="GO" id="GO:0016491">
    <property type="term" value="F:oxidoreductase activity"/>
    <property type="evidence" value="ECO:0007669"/>
    <property type="project" value="UniProtKB-KW"/>
</dbReference>
<dbReference type="OrthoDB" id="9876299at2759"/>
<dbReference type="InterPro" id="IPR051468">
    <property type="entry name" value="Fungal_SecMetab_SDRs"/>
</dbReference>
<dbReference type="Gene3D" id="3.40.50.720">
    <property type="entry name" value="NAD(P)-binding Rossmann-like Domain"/>
    <property type="match status" value="1"/>
</dbReference>
<keyword evidence="3" id="KW-0560">Oxidoreductase</keyword>
<name>A0A9P6CM51_9AGAR</name>
<proteinExistence type="inferred from homology"/>
<dbReference type="PROSITE" id="PS00061">
    <property type="entry name" value="ADH_SHORT"/>
    <property type="match status" value="1"/>
</dbReference>
<dbReference type="SUPFAM" id="SSF51735">
    <property type="entry name" value="NAD(P)-binding Rossmann-fold domains"/>
    <property type="match status" value="1"/>
</dbReference>
<dbReference type="AlphaFoldDB" id="A0A9P6CM51"/>
<comment type="similarity">
    <text evidence="1">Belongs to the short-chain dehydrogenases/reductases (SDR) family.</text>
</comment>
<evidence type="ECO:0000256" key="3">
    <source>
        <dbReference type="ARBA" id="ARBA00023002"/>
    </source>
</evidence>
<evidence type="ECO:0000313" key="4">
    <source>
        <dbReference type="EMBL" id="KAF9471367.1"/>
    </source>
</evidence>
<dbReference type="GO" id="GO:0005737">
    <property type="term" value="C:cytoplasm"/>
    <property type="evidence" value="ECO:0007669"/>
    <property type="project" value="TreeGrafter"/>
</dbReference>
<keyword evidence="5" id="KW-1185">Reference proteome</keyword>
<dbReference type="EMBL" id="MU155700">
    <property type="protein sequence ID" value="KAF9471367.1"/>
    <property type="molecule type" value="Genomic_DNA"/>
</dbReference>
<dbReference type="InterPro" id="IPR036291">
    <property type="entry name" value="NAD(P)-bd_dom_sf"/>
</dbReference>
<gene>
    <name evidence="4" type="ORF">BDN70DRAFT_888237</name>
</gene>
<evidence type="ECO:0000256" key="1">
    <source>
        <dbReference type="ARBA" id="ARBA00006484"/>
    </source>
</evidence>